<dbReference type="InterPro" id="IPR044730">
    <property type="entry name" value="RNase_H-like_dom_plant"/>
</dbReference>
<organism evidence="1 2">
    <name type="scientific">Dendrobium thyrsiflorum</name>
    <name type="common">Pinecone-like raceme dendrobium</name>
    <name type="synonym">Orchid</name>
    <dbReference type="NCBI Taxonomy" id="117978"/>
    <lineage>
        <taxon>Eukaryota</taxon>
        <taxon>Viridiplantae</taxon>
        <taxon>Streptophyta</taxon>
        <taxon>Embryophyta</taxon>
        <taxon>Tracheophyta</taxon>
        <taxon>Spermatophyta</taxon>
        <taxon>Magnoliopsida</taxon>
        <taxon>Liliopsida</taxon>
        <taxon>Asparagales</taxon>
        <taxon>Orchidaceae</taxon>
        <taxon>Epidendroideae</taxon>
        <taxon>Malaxideae</taxon>
        <taxon>Dendrobiinae</taxon>
        <taxon>Dendrobium</taxon>
    </lineage>
</organism>
<sequence>MGPLRTKLAWRYIHERNSLLHKVLEPKYGARLEDVGARKGGSAAWKIINDGGKYLKSIVRWNVANGSSINVFKDVWIWDKSVNRWPTFVAISGSEDLTVDKLMVDGSWNEGELQKLFGEELVKVICQVQIRLELCQDGLELIYKNSGRSLSSLATEAVTQNQDNRVYWKWIKKARLMPGVEVFWWRLYNNVITTFHFLYCRRLQNVFACPRGCSVVEDLDHVTTSCVKLKEVIHIINSWGFRIPSFESFEGCCRWVSQLSVGNIFLIKLVCNSVYLTWKARNKFIHQGNIESSMMIAVQTFPSSSGDISSGHWGVNQSFRLLNHWHPPPPDWIKVNVDASLLPSYKAGIGGVFRDSKGKFLLAFGKKCIHWDISQLELLSIQLLRGVVKEWMLSYKGIIIESNAMFLVASSKTK</sequence>
<gene>
    <name evidence="1" type="ORF">M5K25_001909</name>
</gene>
<evidence type="ECO:0000313" key="1">
    <source>
        <dbReference type="EMBL" id="KAL0927709.1"/>
    </source>
</evidence>
<dbReference type="CDD" id="cd06222">
    <property type="entry name" value="RNase_H_like"/>
    <property type="match status" value="1"/>
</dbReference>
<dbReference type="PANTHER" id="PTHR47723:SF19">
    <property type="entry name" value="POLYNUCLEOTIDYL TRANSFERASE, RIBONUCLEASE H-LIKE SUPERFAMILY PROTEIN"/>
    <property type="match status" value="1"/>
</dbReference>
<reference evidence="1 2" key="1">
    <citation type="journal article" date="2024" name="Plant Biotechnol. J.">
        <title>Dendrobium thyrsiflorum genome and its molecular insights into genes involved in important horticultural traits.</title>
        <authorList>
            <person name="Chen B."/>
            <person name="Wang J.Y."/>
            <person name="Zheng P.J."/>
            <person name="Li K.L."/>
            <person name="Liang Y.M."/>
            <person name="Chen X.F."/>
            <person name="Zhang C."/>
            <person name="Zhao X."/>
            <person name="He X."/>
            <person name="Zhang G.Q."/>
            <person name="Liu Z.J."/>
            <person name="Xu Q."/>
        </authorList>
    </citation>
    <scope>NUCLEOTIDE SEQUENCE [LARGE SCALE GENOMIC DNA]</scope>
    <source>
        <strain evidence="1">GZMU011</strain>
    </source>
</reference>
<keyword evidence="2" id="KW-1185">Reference proteome</keyword>
<protein>
    <submittedName>
        <fullName evidence="1">Uncharacterized protein</fullName>
    </submittedName>
</protein>
<evidence type="ECO:0000313" key="2">
    <source>
        <dbReference type="Proteomes" id="UP001552299"/>
    </source>
</evidence>
<proteinExistence type="predicted"/>
<dbReference type="PANTHER" id="PTHR47723">
    <property type="entry name" value="OS05G0353850 PROTEIN"/>
    <property type="match status" value="1"/>
</dbReference>
<comment type="caution">
    <text evidence="1">The sequence shown here is derived from an EMBL/GenBank/DDBJ whole genome shotgun (WGS) entry which is preliminary data.</text>
</comment>
<name>A0ABD0VRP0_DENTH</name>
<dbReference type="Proteomes" id="UP001552299">
    <property type="component" value="Unassembled WGS sequence"/>
</dbReference>
<accession>A0ABD0VRP0</accession>
<dbReference type="EMBL" id="JANQDX010000002">
    <property type="protein sequence ID" value="KAL0927709.1"/>
    <property type="molecule type" value="Genomic_DNA"/>
</dbReference>
<dbReference type="AlphaFoldDB" id="A0ABD0VRP0"/>
<dbReference type="InterPro" id="IPR053151">
    <property type="entry name" value="RNase_H-like"/>
</dbReference>